<dbReference type="AlphaFoldDB" id="A0A4V2S2Y4"/>
<proteinExistence type="predicted"/>
<evidence type="ECO:0000313" key="3">
    <source>
        <dbReference type="Proteomes" id="UP000295573"/>
    </source>
</evidence>
<reference evidence="2 3" key="1">
    <citation type="journal article" date="2015" name="Stand. Genomic Sci.">
        <title>Genomic Encyclopedia of Bacterial and Archaeal Type Strains, Phase III: the genomes of soil and plant-associated and newly described type strains.</title>
        <authorList>
            <person name="Whitman W.B."/>
            <person name="Woyke T."/>
            <person name="Klenk H.P."/>
            <person name="Zhou Y."/>
            <person name="Lilburn T.G."/>
            <person name="Beck B.J."/>
            <person name="De Vos P."/>
            <person name="Vandamme P."/>
            <person name="Eisen J.A."/>
            <person name="Garrity G."/>
            <person name="Hugenholtz P."/>
            <person name="Kyrpides N.C."/>
        </authorList>
    </citation>
    <scope>NUCLEOTIDE SEQUENCE [LARGE SCALE GENOMIC DNA]</scope>
    <source>
        <strain evidence="2 3">VKM Ac-2541</strain>
    </source>
</reference>
<dbReference type="EMBL" id="SLWR01000014">
    <property type="protein sequence ID" value="TCO42200.1"/>
    <property type="molecule type" value="Genomic_DNA"/>
</dbReference>
<comment type="caution">
    <text evidence="2">The sequence shown here is derived from an EMBL/GenBank/DDBJ whole genome shotgun (WGS) entry which is preliminary data.</text>
</comment>
<keyword evidence="1" id="KW-0472">Membrane</keyword>
<feature type="transmembrane region" description="Helical" evidence="1">
    <location>
        <begin position="20"/>
        <end position="41"/>
    </location>
</feature>
<accession>A0A4V2S2Y4</accession>
<keyword evidence="1" id="KW-1133">Transmembrane helix</keyword>
<keyword evidence="1" id="KW-0812">Transmembrane</keyword>
<dbReference type="InterPro" id="IPR003425">
    <property type="entry name" value="CCB3/YggT"/>
</dbReference>
<keyword evidence="3" id="KW-1185">Reference proteome</keyword>
<feature type="transmembrane region" description="Helical" evidence="1">
    <location>
        <begin position="87"/>
        <end position="108"/>
    </location>
</feature>
<dbReference type="GO" id="GO:0016020">
    <property type="term" value="C:membrane"/>
    <property type="evidence" value="ECO:0007669"/>
    <property type="project" value="InterPro"/>
</dbReference>
<dbReference type="Proteomes" id="UP000295573">
    <property type="component" value="Unassembled WGS sequence"/>
</dbReference>
<sequence length="111" mass="11853">MTGHVDTGKAVSVAVEEELIMSLIGALVGYALSAFILLLLARMVLDWSGVLASGPQWASRARQLTHAWTEPVIAPVRRVLRPVRAGGLSLDLAFTAVFLAALILRSIAFSL</sequence>
<evidence type="ECO:0000256" key="1">
    <source>
        <dbReference type="SAM" id="Phobius"/>
    </source>
</evidence>
<dbReference type="Pfam" id="PF02325">
    <property type="entry name" value="CCB3_YggT"/>
    <property type="match status" value="1"/>
</dbReference>
<gene>
    <name evidence="2" type="ORF">EV646_11423</name>
</gene>
<protein>
    <submittedName>
        <fullName evidence="2">YggT family protein</fullName>
    </submittedName>
</protein>
<name>A0A4V2S2Y4_9ACTN</name>
<organism evidence="2 3">
    <name type="scientific">Kribbella antiqua</name>
    <dbReference type="NCBI Taxonomy" id="2512217"/>
    <lineage>
        <taxon>Bacteria</taxon>
        <taxon>Bacillati</taxon>
        <taxon>Actinomycetota</taxon>
        <taxon>Actinomycetes</taxon>
        <taxon>Propionibacteriales</taxon>
        <taxon>Kribbellaceae</taxon>
        <taxon>Kribbella</taxon>
    </lineage>
</organism>
<evidence type="ECO:0000313" key="2">
    <source>
        <dbReference type="EMBL" id="TCO42200.1"/>
    </source>
</evidence>